<dbReference type="InterPro" id="IPR031857">
    <property type="entry name" value="Integrase_SSV1_C"/>
</dbReference>
<dbReference type="Proteomes" id="UP001432202">
    <property type="component" value="Chromosome"/>
</dbReference>
<organism evidence="2 3">
    <name type="scientific">Sulfolobus tengchongensis</name>
    <dbReference type="NCBI Taxonomy" id="207809"/>
    <lineage>
        <taxon>Archaea</taxon>
        <taxon>Thermoproteota</taxon>
        <taxon>Thermoprotei</taxon>
        <taxon>Sulfolobales</taxon>
        <taxon>Sulfolobaceae</taxon>
        <taxon>Sulfolobus</taxon>
    </lineage>
</organism>
<gene>
    <name evidence="2" type="ORF">V6M85_12780</name>
</gene>
<keyword evidence="3" id="KW-1185">Reference proteome</keyword>
<dbReference type="GO" id="GO:0006310">
    <property type="term" value="P:DNA recombination"/>
    <property type="evidence" value="ECO:0007669"/>
    <property type="project" value="InterPro"/>
</dbReference>
<dbReference type="Pfam" id="PF16795">
    <property type="entry name" value="Phage_integr_3"/>
    <property type="match status" value="1"/>
</dbReference>
<protein>
    <submittedName>
        <fullName evidence="2">Integrase</fullName>
    </submittedName>
</protein>
<proteinExistence type="predicted"/>
<sequence length="117" mass="13787">MSPNDVCYYPLAWTRGYKGFFYIFHVTPLRQIDITRHAIQDFEKRCPNAVKINYVRKFVPTKLAELGVPLDTIDFIQGRKPTRILTQHYVSLFGIAKESYKKYVEYLKDVLYTNTSL</sequence>
<reference evidence="2 3" key="1">
    <citation type="submission" date="2024-02" db="EMBL/GenBank/DDBJ databases">
        <title>STSV induces naive adaptation in Sulfolobus.</title>
        <authorList>
            <person name="Xiang X."/>
            <person name="Song M."/>
        </authorList>
    </citation>
    <scope>NUCLEOTIDE SEQUENCE [LARGE SCALE GENOMIC DNA]</scope>
    <source>
        <strain evidence="2 3">RT2</strain>
    </source>
</reference>
<dbReference type="GO" id="GO:0003677">
    <property type="term" value="F:DNA binding"/>
    <property type="evidence" value="ECO:0007669"/>
    <property type="project" value="InterPro"/>
</dbReference>
<feature type="domain" description="Integrase SSV1 C-terminal" evidence="1">
    <location>
        <begin position="4"/>
        <end position="105"/>
    </location>
</feature>
<accession>A0AAX4KZK1</accession>
<evidence type="ECO:0000313" key="2">
    <source>
        <dbReference type="EMBL" id="WWQ60299.1"/>
    </source>
</evidence>
<evidence type="ECO:0000313" key="3">
    <source>
        <dbReference type="Proteomes" id="UP001432202"/>
    </source>
</evidence>
<dbReference type="InterPro" id="IPR013762">
    <property type="entry name" value="Integrase-like_cat_sf"/>
</dbReference>
<dbReference type="Gene3D" id="1.10.443.10">
    <property type="entry name" value="Intergrase catalytic core"/>
    <property type="match status" value="1"/>
</dbReference>
<dbReference type="AlphaFoldDB" id="A0AAX4KZK1"/>
<dbReference type="EMBL" id="CP146016">
    <property type="protein sequence ID" value="WWQ60299.1"/>
    <property type="molecule type" value="Genomic_DNA"/>
</dbReference>
<name>A0AAX4KZK1_9CREN</name>
<dbReference type="GO" id="GO:0015074">
    <property type="term" value="P:DNA integration"/>
    <property type="evidence" value="ECO:0007669"/>
    <property type="project" value="InterPro"/>
</dbReference>
<evidence type="ECO:0000259" key="1">
    <source>
        <dbReference type="Pfam" id="PF16795"/>
    </source>
</evidence>